<gene>
    <name evidence="6" type="ORF">AWN90_29400</name>
</gene>
<evidence type="ECO:0000256" key="3">
    <source>
        <dbReference type="ARBA" id="ARBA00023002"/>
    </source>
</evidence>
<feature type="domain" description="Luciferase-like" evidence="5">
    <location>
        <begin position="3"/>
        <end position="186"/>
    </location>
</feature>
<dbReference type="InterPro" id="IPR050172">
    <property type="entry name" value="SsuD_RutA_monooxygenase"/>
</dbReference>
<dbReference type="InterPro" id="IPR036661">
    <property type="entry name" value="Luciferase-like_sf"/>
</dbReference>
<evidence type="ECO:0000259" key="5">
    <source>
        <dbReference type="Pfam" id="PF00296"/>
    </source>
</evidence>
<dbReference type="Proteomes" id="UP000076512">
    <property type="component" value="Unassembled WGS sequence"/>
</dbReference>
<comment type="caution">
    <text evidence="6">The sequence shown here is derived from an EMBL/GenBank/DDBJ whole genome shotgun (WGS) entry which is preliminary data.</text>
</comment>
<dbReference type="OrthoDB" id="4288123at2"/>
<keyword evidence="4" id="KW-0503">Monooxygenase</keyword>
<proteinExistence type="predicted"/>
<dbReference type="EMBL" id="LWGR01000007">
    <property type="protein sequence ID" value="KZM72876.1"/>
    <property type="molecule type" value="Genomic_DNA"/>
</dbReference>
<keyword evidence="7" id="KW-1185">Reference proteome</keyword>
<evidence type="ECO:0000313" key="7">
    <source>
        <dbReference type="Proteomes" id="UP000076512"/>
    </source>
</evidence>
<name>A0A164LZ64_9NOCA</name>
<protein>
    <submittedName>
        <fullName evidence="6">F420-dependent oxidoreductase</fullName>
    </submittedName>
</protein>
<evidence type="ECO:0000256" key="4">
    <source>
        <dbReference type="ARBA" id="ARBA00023033"/>
    </source>
</evidence>
<dbReference type="AlphaFoldDB" id="A0A164LZ64"/>
<keyword evidence="1" id="KW-0285">Flavoprotein</keyword>
<keyword evidence="2" id="KW-0288">FMN</keyword>
<dbReference type="Pfam" id="PF00296">
    <property type="entry name" value="Bac_luciferase"/>
    <property type="match status" value="1"/>
</dbReference>
<dbReference type="InterPro" id="IPR019923">
    <property type="entry name" value="Lucif-like_OxRdtase_MSMEG_2516"/>
</dbReference>
<reference evidence="6 7" key="1">
    <citation type="submission" date="2016-04" db="EMBL/GenBank/DDBJ databases">
        <authorList>
            <person name="Evans L.H."/>
            <person name="Alamgir A."/>
            <person name="Owens N."/>
            <person name="Weber N.D."/>
            <person name="Virtaneva K."/>
            <person name="Barbian K."/>
            <person name="Babar A."/>
            <person name="Rosenke K."/>
        </authorList>
    </citation>
    <scope>NUCLEOTIDE SEQUENCE [LARGE SCALE GENOMIC DNA]</scope>
    <source>
        <strain evidence="6 7">IFM 0406</strain>
    </source>
</reference>
<sequence length="291" mass="31588">MSAPFRFGVNMIATESKAEWIEKCRRAEELGYDVIGVADHLGVPAPIPAMLAAADATERVLINSFVLNVPFYNPVLLARDIATIDQLSGGRVELGLGAGYVQAEFDTAGIPFPSAGRRVDQVAEAAATLRRLFADPEYKPKPARPGGPPLLIAGWGDRLLRVAAEHADIIAFTGGTTSDSGRIAVALPEQADERVAYVRGQLGNRGDSVEFNILVQALALPGERAKVLEWITAHLPEGAADRLEEIPTLLVGTYEEMAEELRARRKRYGFGYITVLETNMEKFAPLIPLLR</sequence>
<accession>A0A164LZ64</accession>
<evidence type="ECO:0000313" key="6">
    <source>
        <dbReference type="EMBL" id="KZM72876.1"/>
    </source>
</evidence>
<dbReference type="PANTHER" id="PTHR42847:SF4">
    <property type="entry name" value="ALKANESULFONATE MONOOXYGENASE-RELATED"/>
    <property type="match status" value="1"/>
</dbReference>
<organism evidence="6 7">
    <name type="scientific">Nocardia terpenica</name>
    <dbReference type="NCBI Taxonomy" id="455432"/>
    <lineage>
        <taxon>Bacteria</taxon>
        <taxon>Bacillati</taxon>
        <taxon>Actinomycetota</taxon>
        <taxon>Actinomycetes</taxon>
        <taxon>Mycobacteriales</taxon>
        <taxon>Nocardiaceae</taxon>
        <taxon>Nocardia</taxon>
    </lineage>
</organism>
<dbReference type="InterPro" id="IPR011251">
    <property type="entry name" value="Luciferase-like_dom"/>
</dbReference>
<dbReference type="GO" id="GO:0008726">
    <property type="term" value="F:alkanesulfonate monooxygenase activity"/>
    <property type="evidence" value="ECO:0007669"/>
    <property type="project" value="TreeGrafter"/>
</dbReference>
<evidence type="ECO:0000256" key="2">
    <source>
        <dbReference type="ARBA" id="ARBA00022643"/>
    </source>
</evidence>
<dbReference type="Gene3D" id="3.20.20.30">
    <property type="entry name" value="Luciferase-like domain"/>
    <property type="match status" value="1"/>
</dbReference>
<dbReference type="SUPFAM" id="SSF51679">
    <property type="entry name" value="Bacterial luciferase-like"/>
    <property type="match status" value="1"/>
</dbReference>
<dbReference type="RefSeq" id="WP_067589159.1">
    <property type="nucleotide sequence ID" value="NZ_JABMCZ010000004.1"/>
</dbReference>
<dbReference type="PANTHER" id="PTHR42847">
    <property type="entry name" value="ALKANESULFONATE MONOOXYGENASE"/>
    <property type="match status" value="1"/>
</dbReference>
<evidence type="ECO:0000256" key="1">
    <source>
        <dbReference type="ARBA" id="ARBA00022630"/>
    </source>
</evidence>
<dbReference type="STRING" id="455432.AWN90_29400"/>
<dbReference type="NCBIfam" id="TIGR03621">
    <property type="entry name" value="F420_MSMEG_2516"/>
    <property type="match status" value="1"/>
</dbReference>
<dbReference type="GO" id="GO:0046306">
    <property type="term" value="P:alkanesulfonate catabolic process"/>
    <property type="evidence" value="ECO:0007669"/>
    <property type="project" value="TreeGrafter"/>
</dbReference>
<keyword evidence="3" id="KW-0560">Oxidoreductase</keyword>